<dbReference type="OrthoDB" id="5666689at2"/>
<feature type="region of interest" description="Disordered" evidence="1">
    <location>
        <begin position="55"/>
        <end position="81"/>
    </location>
</feature>
<evidence type="ECO:0000313" key="2">
    <source>
        <dbReference type="EMBL" id="RKP56066.1"/>
    </source>
</evidence>
<accession>A0A494Y6Y5</accession>
<dbReference type="EMBL" id="RBZU01000004">
    <property type="protein sequence ID" value="RKP56066.1"/>
    <property type="molecule type" value="Genomic_DNA"/>
</dbReference>
<name>A0A494Y6Y5_9BURK</name>
<gene>
    <name evidence="2" type="ORF">D7S86_12590</name>
</gene>
<dbReference type="InterPro" id="IPR010069">
    <property type="entry name" value="CdiA_FHA1_rpt"/>
</dbReference>
<reference evidence="2 3" key="1">
    <citation type="submission" date="2018-10" db="EMBL/GenBank/DDBJ databases">
        <title>Robbsia sp. DHC34, isolated from soil.</title>
        <authorList>
            <person name="Gao Z.-H."/>
            <person name="Qiu L.-H."/>
        </authorList>
    </citation>
    <scope>NUCLEOTIDE SEQUENCE [LARGE SCALE GENOMIC DNA]</scope>
    <source>
        <strain evidence="2 3">DHC34</strain>
    </source>
</reference>
<dbReference type="AlphaFoldDB" id="A0A494Y6Y5"/>
<sequence>EVTTQTTTPVVTTSEPAQILSGGAMSIRADTGINDKSQIIAGGDVQLVANVLDNSQPKPHATEQRALPDRHDSGQSLCGPDRSSLCERRDLALSERHARATRCRCAVGCTVHRRRLLSAATRAAANHRCDRPPTPRRLHRQPEPIRRAHQQRLDRGQAI</sequence>
<protein>
    <submittedName>
        <fullName evidence="2">Uncharacterized protein</fullName>
    </submittedName>
</protein>
<comment type="caution">
    <text evidence="2">The sequence shown here is derived from an EMBL/GenBank/DDBJ whole genome shotgun (WGS) entry which is preliminary data.</text>
</comment>
<evidence type="ECO:0000313" key="3">
    <source>
        <dbReference type="Proteomes" id="UP000270342"/>
    </source>
</evidence>
<keyword evidence="3" id="KW-1185">Reference proteome</keyword>
<feature type="region of interest" description="Disordered" evidence="1">
    <location>
        <begin position="124"/>
        <end position="159"/>
    </location>
</feature>
<feature type="compositionally biased region" description="Basic and acidic residues" evidence="1">
    <location>
        <begin position="140"/>
        <end position="159"/>
    </location>
</feature>
<evidence type="ECO:0000256" key="1">
    <source>
        <dbReference type="SAM" id="MobiDB-lite"/>
    </source>
</evidence>
<dbReference type="NCBIfam" id="TIGR01731">
    <property type="entry name" value="fil_hemag_20aa"/>
    <property type="match status" value="1"/>
</dbReference>
<dbReference type="Proteomes" id="UP000270342">
    <property type="component" value="Unassembled WGS sequence"/>
</dbReference>
<feature type="compositionally biased region" description="Basic and acidic residues" evidence="1">
    <location>
        <begin position="60"/>
        <end position="73"/>
    </location>
</feature>
<organism evidence="2 3">
    <name type="scientific">Pararobbsia silviterrae</name>
    <dbReference type="NCBI Taxonomy" id="1792498"/>
    <lineage>
        <taxon>Bacteria</taxon>
        <taxon>Pseudomonadati</taxon>
        <taxon>Pseudomonadota</taxon>
        <taxon>Betaproteobacteria</taxon>
        <taxon>Burkholderiales</taxon>
        <taxon>Burkholderiaceae</taxon>
        <taxon>Pararobbsia</taxon>
    </lineage>
</organism>
<feature type="non-terminal residue" evidence="2">
    <location>
        <position position="1"/>
    </location>
</feature>
<proteinExistence type="predicted"/>